<dbReference type="OrthoDB" id="9805931at2"/>
<evidence type="ECO:0000313" key="4">
    <source>
        <dbReference type="Proteomes" id="UP000306552"/>
    </source>
</evidence>
<sequence>MFLLSFGFAYSQNSQIEYESERTNINEKLYPGAFIFNKVNKQVFFKHEGIKVWCDKAIFYQSENFFKAYGNVKMIQDDTINMRSAYAEYNGKTQFAFASENVVLTTPSNRLTTDSLFFDRVVQKAFYRSGGTVKDTASTITSIRGTYELKNDKYAFRQNVKVTSPDYIINTNILDFYTNNGYAYLYGPSVATTDSGKVYCERGFFNTREDFGYFVKNSKVDYEQRTLYGDSIFFDQKRNFASATNHIEIIDTINRTRVKGHYAEVYKDKDSVIITKNPIASTYQENDSIHIASDTMMITGVPDKRIVRAYPDARLFKSDLSGKADSIHSSQVTGYTKLITKPILWSANSQVNGDTIILISNMETEKLYSLKVFNNSFMVQKDSIEGFNQIKGKKLNGLFENNELTEAHFIKNAETIYYSRNEDNELIGIDKTVASSIKIEFQNREVADMYYYDNVSGNTYPEKELPPNARTFRGMEWRGEEKIKSKADLLTDRPQYELPIIKGLKDIDENDSVVKPFYLQKDLNKQSKLKNIDTITKPNQPKKPKALKQKLKKLPNKIDE</sequence>
<gene>
    <name evidence="3" type="ORF">FCN74_11405</name>
</gene>
<dbReference type="Pfam" id="PF13100">
    <property type="entry name" value="OstA_2"/>
    <property type="match status" value="1"/>
</dbReference>
<organism evidence="3 4">
    <name type="scientific">Mesohalobacter halotolerans</name>
    <dbReference type="NCBI Taxonomy" id="1883405"/>
    <lineage>
        <taxon>Bacteria</taxon>
        <taxon>Pseudomonadati</taxon>
        <taxon>Bacteroidota</taxon>
        <taxon>Flavobacteriia</taxon>
        <taxon>Flavobacteriales</taxon>
        <taxon>Flavobacteriaceae</taxon>
        <taxon>Mesohalobacter</taxon>
    </lineage>
</organism>
<proteinExistence type="predicted"/>
<keyword evidence="4" id="KW-1185">Reference proteome</keyword>
<dbReference type="Proteomes" id="UP000306552">
    <property type="component" value="Unassembled WGS sequence"/>
</dbReference>
<evidence type="ECO:0000313" key="3">
    <source>
        <dbReference type="EMBL" id="TKS55592.1"/>
    </source>
</evidence>
<name>A0A4U5TP21_9FLAO</name>
<dbReference type="Gene3D" id="2.60.450.10">
    <property type="entry name" value="Lipopolysaccharide (LPS) transport protein A like domain"/>
    <property type="match status" value="2"/>
</dbReference>
<dbReference type="InterPro" id="IPR005653">
    <property type="entry name" value="OstA-like_N"/>
</dbReference>
<evidence type="ECO:0000259" key="2">
    <source>
        <dbReference type="Pfam" id="PF13100"/>
    </source>
</evidence>
<dbReference type="AlphaFoldDB" id="A0A4U5TP21"/>
<reference evidence="3 4" key="1">
    <citation type="submission" date="2019-04" db="EMBL/GenBank/DDBJ databases">
        <title>Psychroflexus halotolerans sp. nov., isolated from a marine solar saltern.</title>
        <authorList>
            <person name="Feng X."/>
        </authorList>
    </citation>
    <scope>NUCLEOTIDE SEQUENCE [LARGE SCALE GENOMIC DNA]</scope>
    <source>
        <strain evidence="3 4">WDS2C27</strain>
    </source>
</reference>
<accession>A0A4U5TP21</accession>
<comment type="caution">
    <text evidence="3">The sequence shown here is derived from an EMBL/GenBank/DDBJ whole genome shotgun (WGS) entry which is preliminary data.</text>
</comment>
<evidence type="ECO:0000256" key="1">
    <source>
        <dbReference type="SAM" id="MobiDB-lite"/>
    </source>
</evidence>
<dbReference type="EMBL" id="SWMU01000005">
    <property type="protein sequence ID" value="TKS55592.1"/>
    <property type="molecule type" value="Genomic_DNA"/>
</dbReference>
<protein>
    <submittedName>
        <fullName evidence="3">OstA-like protein</fullName>
    </submittedName>
</protein>
<feature type="compositionally biased region" description="Basic residues" evidence="1">
    <location>
        <begin position="540"/>
        <end position="560"/>
    </location>
</feature>
<feature type="domain" description="Organic solvent tolerance-like N-terminal" evidence="2">
    <location>
        <begin position="38"/>
        <end position="171"/>
    </location>
</feature>
<feature type="region of interest" description="Disordered" evidence="1">
    <location>
        <begin position="530"/>
        <end position="560"/>
    </location>
</feature>